<dbReference type="PANTHER" id="PTHR35789:SF1">
    <property type="entry name" value="SPORE GERMINATION PROTEIN B3"/>
    <property type="match status" value="1"/>
</dbReference>
<keyword evidence="6" id="KW-0564">Palmitate</keyword>
<protein>
    <submittedName>
        <fullName evidence="10">Spore germination protein KC</fullName>
    </submittedName>
</protein>
<evidence type="ECO:0000256" key="6">
    <source>
        <dbReference type="ARBA" id="ARBA00023139"/>
    </source>
</evidence>
<sequence>MTSRIKRAVAACLPLLLLSLLLSGCWERKELNELAFVLALGFDKAEKGYNVTMQVVIPSSISSQNAGGTGGSGVPVVVYNFNVPTIYESLRKFNLISSRSPYMGHIRVLVIGEELAREGVGETLDVIKRSREPRMDFYVMVARKTTAENVLKVLTPLDRLPATKLFSSLDKSYRISSKTVAVTLDKFIEDLLYQGENPVLTGVEVLGDPEAGSEKTNVEQTDPRTKLRYDSVAVFKKDKMIGWIDDNLTIGYNYVTDNVTKNTGNFKDEHGTLIIIEALTSATRRKVKIIDGEPHIYLSTEALCNVEEIEGNYKLDTEDKIKLLEEVTEDRVVIRMKEAVEGISKKFNLDIFGFGQSIYRKSPKAWERLKERKGEGYLKTLHVHYEASVTINRIGTIDNSFLEDIKE</sequence>
<dbReference type="PANTHER" id="PTHR35789">
    <property type="entry name" value="SPORE GERMINATION PROTEIN B3"/>
    <property type="match status" value="1"/>
</dbReference>
<dbReference type="NCBIfam" id="TIGR02887">
    <property type="entry name" value="spore_ger_x_C"/>
    <property type="match status" value="1"/>
</dbReference>
<feature type="domain" description="Spore germination protein N-terminal" evidence="9">
    <location>
        <begin position="28"/>
        <end position="204"/>
    </location>
</feature>
<evidence type="ECO:0000256" key="4">
    <source>
        <dbReference type="ARBA" id="ARBA00022729"/>
    </source>
</evidence>
<dbReference type="PROSITE" id="PS51257">
    <property type="entry name" value="PROKAR_LIPOPROTEIN"/>
    <property type="match status" value="1"/>
</dbReference>
<dbReference type="Proteomes" id="UP000773462">
    <property type="component" value="Unassembled WGS sequence"/>
</dbReference>
<evidence type="ECO:0000256" key="5">
    <source>
        <dbReference type="ARBA" id="ARBA00023136"/>
    </source>
</evidence>
<comment type="caution">
    <text evidence="10">The sequence shown here is derived from an EMBL/GenBank/DDBJ whole genome shotgun (WGS) entry which is preliminary data.</text>
</comment>
<comment type="subcellular location">
    <subcellularLocation>
        <location evidence="1">Membrane</location>
        <topology evidence="1">Lipid-anchor</topology>
    </subcellularLocation>
</comment>
<organism evidence="10 11">
    <name type="scientific">Paenibacillus silagei</name>
    <dbReference type="NCBI Taxonomy" id="1670801"/>
    <lineage>
        <taxon>Bacteria</taxon>
        <taxon>Bacillati</taxon>
        <taxon>Bacillota</taxon>
        <taxon>Bacilli</taxon>
        <taxon>Bacillales</taxon>
        <taxon>Paenibacillaceae</taxon>
        <taxon>Paenibacillus</taxon>
    </lineage>
</organism>
<keyword evidence="7" id="KW-0449">Lipoprotein</keyword>
<keyword evidence="4" id="KW-0732">Signal</keyword>
<dbReference type="RefSeq" id="WP_209878526.1">
    <property type="nucleotide sequence ID" value="NZ_JAGGLV010000027.1"/>
</dbReference>
<evidence type="ECO:0000259" key="8">
    <source>
        <dbReference type="Pfam" id="PF05504"/>
    </source>
</evidence>
<dbReference type="InterPro" id="IPR008844">
    <property type="entry name" value="Spore_GerAC-like"/>
</dbReference>
<name>A0ABS4NZI4_9BACL</name>
<keyword evidence="11" id="KW-1185">Reference proteome</keyword>
<comment type="similarity">
    <text evidence="2">Belongs to the GerABKC lipoprotein family.</text>
</comment>
<dbReference type="InterPro" id="IPR057336">
    <property type="entry name" value="GerAC_N"/>
</dbReference>
<evidence type="ECO:0000256" key="2">
    <source>
        <dbReference type="ARBA" id="ARBA00007886"/>
    </source>
</evidence>
<evidence type="ECO:0000313" key="10">
    <source>
        <dbReference type="EMBL" id="MBP2115470.1"/>
    </source>
</evidence>
<evidence type="ECO:0000256" key="7">
    <source>
        <dbReference type="ARBA" id="ARBA00023288"/>
    </source>
</evidence>
<accession>A0ABS4NZI4</accession>
<dbReference type="Pfam" id="PF25198">
    <property type="entry name" value="Spore_GerAC_N"/>
    <property type="match status" value="1"/>
</dbReference>
<evidence type="ECO:0000313" key="11">
    <source>
        <dbReference type="Proteomes" id="UP000773462"/>
    </source>
</evidence>
<gene>
    <name evidence="10" type="ORF">J2Z70_005657</name>
</gene>
<evidence type="ECO:0000256" key="1">
    <source>
        <dbReference type="ARBA" id="ARBA00004635"/>
    </source>
</evidence>
<dbReference type="Pfam" id="PF05504">
    <property type="entry name" value="Spore_GerAC"/>
    <property type="match status" value="1"/>
</dbReference>
<evidence type="ECO:0000259" key="9">
    <source>
        <dbReference type="Pfam" id="PF25198"/>
    </source>
</evidence>
<keyword evidence="5" id="KW-0472">Membrane</keyword>
<dbReference type="InterPro" id="IPR046953">
    <property type="entry name" value="Spore_GerAC-like_C"/>
</dbReference>
<proteinExistence type="inferred from homology"/>
<dbReference type="Gene3D" id="3.30.300.210">
    <property type="entry name" value="Nutrient germinant receptor protein C, domain 3"/>
    <property type="match status" value="1"/>
</dbReference>
<reference evidence="10 11" key="1">
    <citation type="submission" date="2021-03" db="EMBL/GenBank/DDBJ databases">
        <title>Genomic Encyclopedia of Type Strains, Phase IV (KMG-IV): sequencing the most valuable type-strain genomes for metagenomic binning, comparative biology and taxonomic classification.</title>
        <authorList>
            <person name="Goeker M."/>
        </authorList>
    </citation>
    <scope>NUCLEOTIDE SEQUENCE [LARGE SCALE GENOMIC DNA]</scope>
    <source>
        <strain evidence="10 11">DSM 101953</strain>
    </source>
</reference>
<evidence type="ECO:0000256" key="3">
    <source>
        <dbReference type="ARBA" id="ARBA00022544"/>
    </source>
</evidence>
<dbReference type="InterPro" id="IPR038501">
    <property type="entry name" value="Spore_GerAC_C_sf"/>
</dbReference>
<keyword evidence="3" id="KW-0309">Germination</keyword>
<feature type="domain" description="Spore germination GerAC-like C-terminal" evidence="8">
    <location>
        <begin position="232"/>
        <end position="395"/>
    </location>
</feature>
<dbReference type="EMBL" id="JAGGLV010000027">
    <property type="protein sequence ID" value="MBP2115470.1"/>
    <property type="molecule type" value="Genomic_DNA"/>
</dbReference>